<evidence type="ECO:0000313" key="2">
    <source>
        <dbReference type="Proteomes" id="UP001143545"/>
    </source>
</evidence>
<accession>A0A9W6B771</accession>
<name>A0A9W6B771_9FLAO</name>
<sequence length="220" mass="25636">MKLTFKLVAVIFVTTLFLTSCKDDKRYIAKEEAINYKISDSVDPITEIKAFQAELNKEYKNAKTSPLTQADRKNFKGLSFYPIDTVYRVTARFEETPFEPSFRMKTTTDRAPEYKRYGIAYFTLKGKEYQLNVYQSQELKLKEEYVNYLFIPFLDETNGSETYGGGRYIDSNIPDATTMIIDFNKAYNPYCSYNKRYSCPIVPDENRLTVLIEAGVKKFH</sequence>
<keyword evidence="2" id="KW-1185">Reference proteome</keyword>
<evidence type="ECO:0000313" key="1">
    <source>
        <dbReference type="EMBL" id="GLB53868.1"/>
    </source>
</evidence>
<dbReference type="PROSITE" id="PS51257">
    <property type="entry name" value="PROKAR_LIPOPROTEIN"/>
    <property type="match status" value="1"/>
</dbReference>
<proteinExistence type="predicted"/>
<gene>
    <name evidence="1" type="ORF">NBRC110019_29090</name>
</gene>
<protein>
    <recommendedName>
        <fullName evidence="3">DUF1684 domain-containing protein</fullName>
    </recommendedName>
</protein>
<dbReference type="EMBL" id="BRVP01000026">
    <property type="protein sequence ID" value="GLB53868.1"/>
    <property type="molecule type" value="Genomic_DNA"/>
</dbReference>
<dbReference type="AlphaFoldDB" id="A0A9W6B771"/>
<reference evidence="1" key="1">
    <citation type="submission" date="2022-07" db="EMBL/GenBank/DDBJ databases">
        <title>Taxonomy of Novel Oxalotrophic and Methylotrophic Bacteria.</title>
        <authorList>
            <person name="Sahin N."/>
            <person name="Tani A."/>
        </authorList>
    </citation>
    <scope>NUCLEOTIDE SEQUENCE</scope>
    <source>
        <strain evidence="1">AM327</strain>
    </source>
</reference>
<dbReference type="Proteomes" id="UP001143545">
    <property type="component" value="Unassembled WGS sequence"/>
</dbReference>
<dbReference type="Pfam" id="PF07920">
    <property type="entry name" value="DUF1684"/>
    <property type="match status" value="1"/>
</dbReference>
<dbReference type="InterPro" id="IPR012467">
    <property type="entry name" value="DUF1684"/>
</dbReference>
<organism evidence="1 2">
    <name type="scientific">Neptunitalea chrysea</name>
    <dbReference type="NCBI Taxonomy" id="1647581"/>
    <lineage>
        <taxon>Bacteria</taxon>
        <taxon>Pseudomonadati</taxon>
        <taxon>Bacteroidota</taxon>
        <taxon>Flavobacteriia</taxon>
        <taxon>Flavobacteriales</taxon>
        <taxon>Flavobacteriaceae</taxon>
        <taxon>Neptunitalea</taxon>
    </lineage>
</organism>
<dbReference type="PANTHER" id="PTHR41913">
    <property type="entry name" value="DUF1684 DOMAIN-CONTAINING PROTEIN"/>
    <property type="match status" value="1"/>
</dbReference>
<dbReference type="PANTHER" id="PTHR41913:SF1">
    <property type="entry name" value="DUF1684 DOMAIN-CONTAINING PROTEIN"/>
    <property type="match status" value="1"/>
</dbReference>
<dbReference type="RefSeq" id="WP_281756136.1">
    <property type="nucleotide sequence ID" value="NZ_BRVP01000026.1"/>
</dbReference>
<comment type="caution">
    <text evidence="1">The sequence shown here is derived from an EMBL/GenBank/DDBJ whole genome shotgun (WGS) entry which is preliminary data.</text>
</comment>
<evidence type="ECO:0008006" key="3">
    <source>
        <dbReference type="Google" id="ProtNLM"/>
    </source>
</evidence>